<organism evidence="2 3">
    <name type="scientific">Flavobacterium cyanobacteriorum</name>
    <dbReference type="NCBI Taxonomy" id="2022802"/>
    <lineage>
        <taxon>Bacteria</taxon>
        <taxon>Pseudomonadati</taxon>
        <taxon>Bacteroidota</taxon>
        <taxon>Flavobacteriia</taxon>
        <taxon>Flavobacteriales</taxon>
        <taxon>Flavobacteriaceae</taxon>
        <taxon>Flavobacterium</taxon>
    </lineage>
</organism>
<keyword evidence="1" id="KW-0472">Membrane</keyword>
<dbReference type="AlphaFoldDB" id="A0A256A3S0"/>
<dbReference type="RefSeq" id="WP_094411584.1">
    <property type="nucleotide sequence ID" value="NZ_NOXV01000068.1"/>
</dbReference>
<gene>
    <name evidence="2" type="ORF">CHU92_00660</name>
</gene>
<evidence type="ECO:0000313" key="3">
    <source>
        <dbReference type="Proteomes" id="UP000216605"/>
    </source>
</evidence>
<name>A0A256A3S0_9FLAO</name>
<feature type="transmembrane region" description="Helical" evidence="1">
    <location>
        <begin position="7"/>
        <end position="29"/>
    </location>
</feature>
<keyword evidence="1" id="KW-1133">Transmembrane helix</keyword>
<dbReference type="OrthoDB" id="9996540at2"/>
<evidence type="ECO:0000313" key="2">
    <source>
        <dbReference type="EMBL" id="OYQ48497.1"/>
    </source>
</evidence>
<evidence type="ECO:0000256" key="1">
    <source>
        <dbReference type="SAM" id="Phobius"/>
    </source>
</evidence>
<sequence length="160" mass="18833">MIKSKFSLWIYLIILLIIVTPIMTVNLYINRIEAFGENYNFKFIFVGGLLSFTFLWLTLGILRRRILKITIEKDTLEVKSLFLNKLYNFEDFHGYYTTLERSKAGEFEVMNLSKKDGKKLLISESIYTNYSSLRSCISDNLKDLGRKPYSYLEDLKDTFS</sequence>
<proteinExistence type="predicted"/>
<feature type="transmembrane region" description="Helical" evidence="1">
    <location>
        <begin position="41"/>
        <end position="62"/>
    </location>
</feature>
<reference evidence="2 3" key="1">
    <citation type="submission" date="2017-07" db="EMBL/GenBank/DDBJ databases">
        <title>Flavobacterium cyanobacteriorum sp. nov., isolated from cyanobacterial aggregates in a eutrophic lake.</title>
        <authorList>
            <person name="Cai H."/>
        </authorList>
    </citation>
    <scope>NUCLEOTIDE SEQUENCE [LARGE SCALE GENOMIC DNA]</scope>
    <source>
        <strain evidence="2 3">TH021</strain>
    </source>
</reference>
<accession>A0A256A3S0</accession>
<comment type="caution">
    <text evidence="2">The sequence shown here is derived from an EMBL/GenBank/DDBJ whole genome shotgun (WGS) entry which is preliminary data.</text>
</comment>
<keyword evidence="1" id="KW-0812">Transmembrane</keyword>
<dbReference type="EMBL" id="NOXV01000068">
    <property type="protein sequence ID" value="OYQ48497.1"/>
    <property type="molecule type" value="Genomic_DNA"/>
</dbReference>
<keyword evidence="3" id="KW-1185">Reference proteome</keyword>
<dbReference type="Proteomes" id="UP000216605">
    <property type="component" value="Unassembled WGS sequence"/>
</dbReference>
<protein>
    <submittedName>
        <fullName evidence="2">Uncharacterized protein</fullName>
    </submittedName>
</protein>